<dbReference type="InterPro" id="IPR002156">
    <property type="entry name" value="RNaseH_domain"/>
</dbReference>
<dbReference type="InterPro" id="IPR005162">
    <property type="entry name" value="Retrotrans_gag_dom"/>
</dbReference>
<feature type="domain" description="Integrase catalytic" evidence="7">
    <location>
        <begin position="1934"/>
        <end position="2095"/>
    </location>
</feature>
<dbReference type="InterPro" id="IPR043128">
    <property type="entry name" value="Rev_trsase/Diguanyl_cyclase"/>
</dbReference>
<evidence type="ECO:0000313" key="9">
    <source>
        <dbReference type="RefSeq" id="XP_015068798.2"/>
    </source>
</evidence>
<dbReference type="SUPFAM" id="SSF81995">
    <property type="entry name" value="beta-sandwich domain of Sec23/24"/>
    <property type="match status" value="1"/>
</dbReference>
<feature type="compositionally biased region" description="Polar residues" evidence="3">
    <location>
        <begin position="1064"/>
        <end position="1073"/>
    </location>
</feature>
<dbReference type="PANTHER" id="PTHR48475:SF1">
    <property type="entry name" value="RNASE H TYPE-1 DOMAIN-CONTAINING PROTEIN"/>
    <property type="match status" value="1"/>
</dbReference>
<dbReference type="Pfam" id="PF00665">
    <property type="entry name" value="rve"/>
    <property type="match status" value="1"/>
</dbReference>
<dbReference type="Gene3D" id="1.10.340.70">
    <property type="match status" value="1"/>
</dbReference>
<dbReference type="InterPro" id="IPR012337">
    <property type="entry name" value="RNaseH-like_sf"/>
</dbReference>
<dbReference type="Pfam" id="PF17919">
    <property type="entry name" value="RT_RNaseH_2"/>
    <property type="match status" value="1"/>
</dbReference>
<dbReference type="InterPro" id="IPR000477">
    <property type="entry name" value="RT_dom"/>
</dbReference>
<dbReference type="PROSITE" id="PS50878">
    <property type="entry name" value="RT_POL"/>
    <property type="match status" value="1"/>
</dbReference>
<keyword evidence="8" id="KW-1185">Reference proteome</keyword>
<protein>
    <submittedName>
        <fullName evidence="9">Uncharacterized protein LOC107013391</fullName>
    </submittedName>
</protein>
<dbReference type="InterPro" id="IPR041588">
    <property type="entry name" value="Integrase_H2C2"/>
</dbReference>
<dbReference type="CDD" id="cd00303">
    <property type="entry name" value="retropepsin_like"/>
    <property type="match status" value="1"/>
</dbReference>
<dbReference type="Pfam" id="PF00078">
    <property type="entry name" value="RVT_1"/>
    <property type="match status" value="1"/>
</dbReference>
<dbReference type="Gene3D" id="3.30.70.270">
    <property type="match status" value="2"/>
</dbReference>
<evidence type="ECO:0000259" key="6">
    <source>
        <dbReference type="PROSITE" id="PS50879"/>
    </source>
</evidence>
<feature type="compositionally biased region" description="Pro residues" evidence="3">
    <location>
        <begin position="404"/>
        <end position="414"/>
    </location>
</feature>
<accession>A0ABM1GBR1</accession>
<feature type="domain" description="G-patch" evidence="4">
    <location>
        <begin position="945"/>
        <end position="984"/>
    </location>
</feature>
<organism evidence="8 9">
    <name type="scientific">Solanum pennellii</name>
    <name type="common">Tomato</name>
    <name type="synonym">Lycopersicon pennellii</name>
    <dbReference type="NCBI Taxonomy" id="28526"/>
    <lineage>
        <taxon>Eukaryota</taxon>
        <taxon>Viridiplantae</taxon>
        <taxon>Streptophyta</taxon>
        <taxon>Embryophyta</taxon>
        <taxon>Tracheophyta</taxon>
        <taxon>Spermatophyta</taxon>
        <taxon>Magnoliopsida</taxon>
        <taxon>eudicotyledons</taxon>
        <taxon>Gunneridae</taxon>
        <taxon>Pentapetalae</taxon>
        <taxon>asterids</taxon>
        <taxon>lamiids</taxon>
        <taxon>Solanales</taxon>
        <taxon>Solanaceae</taxon>
        <taxon>Solanoideae</taxon>
        <taxon>Solaneae</taxon>
        <taxon>Solanum</taxon>
        <taxon>Solanum subgen. Lycopersicon</taxon>
    </lineage>
</organism>
<dbReference type="CDD" id="cd09279">
    <property type="entry name" value="RNase_HI_like"/>
    <property type="match status" value="1"/>
</dbReference>
<feature type="domain" description="RNase H type-1" evidence="6">
    <location>
        <begin position="1648"/>
        <end position="1777"/>
    </location>
</feature>
<keyword evidence="2" id="KW-0175">Coiled coil</keyword>
<dbReference type="InterPro" id="IPR001584">
    <property type="entry name" value="Integrase_cat-core"/>
</dbReference>
<dbReference type="SUPFAM" id="SSF53098">
    <property type="entry name" value="Ribonuclease H-like"/>
    <property type="match status" value="2"/>
</dbReference>
<sequence length="2226" mass="253495">MVDDNSTTERVEASEGGQLQNDLVLRLERKISQLEEEVAHMRDLAKLSISLGTQFGENIDNPPNQTATPNNPPIHISPSEPIRPNTFPPPHAQNTQVPFHHYYQHTKPTFPETTPNTNIPYTFGNNNPNPIYVETAPLTHDLHESESHQKDILIKTLTERLDNLTNRVQHVEGNKKLGGLGYEDLCMHPDVELPEGYKLPKFETFNGIGDPKAHLRMYCDKLVGVGRDERILMKLFMRSLTGEALSWYIEQDPRKWIKWVDMATDFMNRFGFNIENAPDWFYIQNLKKKPSESFREYAIRWRSEAARARPPMEESQMKDYFIRAQEPQYYDRMMLVAEKSFAEIIKLGERIEEGIKNGTIINLEALQATNKALQSGGMTESRKKTGSVMMAHGTRTPLRHKTTNPPPSPYPHTPYPHTSYPQHPSAPPPISPQPVPIYYQNAPPQYLHASYPVYNVQPTHFQTPPPTQTPNYRNRPSYERRPTKTYTPLAEPIAQLYERLKQAGYVSPIPALPVDVRAKWYDPNKVCAYHSGMKGHTTEVCRALKDKVQMLIDTKTIQLKDPTPNVANNPLPNHQVNMVEAGDVWDWEESIWAVETEEAMSTTAQAPLIVQGLAPFEVEVAAPRPPFAVYKASSPIQCDTHAVPWDYNKRETNVEETDVATGVTRSGRIYISGNLVQGSSSKSKAPVVELEDQSIWKKVKAKEYSVIEQLSKTPSQISILELLQSSETHRDALLKILGEAYVPSNITHGEVSQMVGQVFEAYKISFHKDELPIEGTTHNKALYISVQYQDKVINKALVDAGSGLNICPLSTLTRLGVDSAKIQTWKMNVRAFDGSQRGTIGEITLDMLIGPVTFPIAFQILDIPSSYNLLLGRPWIHMAGAVPSTLHQCLKFEWDYEEVVVHGEKGHPVYTIEGRENMDGEMYHTVELVGNIELQPWFSQKIIDMMAWFGFELGKGLGAELQGIVEPIQPVRHSTTFGLGYKYTTEEWLDWRPPRDGYYYPLKKPIPPLYQSFRSAGFMGGSIDEISDDLKGLSLTKEEGKVCNVVINEEEKGGPSGSKEAKISVSNWTSTPSRPRRASGKIHYKNVESETMAYNETAQLNINDLEEVEDNEVPEELIKRVEEFEEKPNPNLVETEVVNLGNAEVIQETRVSIHMTKEDKKEYTEFLIENKDIFAWSYADMTGLSTSIVAHRLPTDPACPPVKQKLRKYKPEMSLKIKEEVSKQLDAGILQVTEYPTWLANVVPVPKKDGKVRVCVDYRDLNKASPKDNFPLPNIHILIDNCAKHETQSFVDCFAGYHQIEMHKDDAEKTAFITPWGVYNYKVMPFGLKNAGATYMRAMTTLFHDMIHKEIEVYVDDVIIKSKESLNHLEDLRKFFARLRKYNLKLNPAKCVFGVPAGKLLGFIVSRRGIELDPSKIKAIRDLPPPKSKKEVMSFLGRLNYISRFIAQSTVICEPIFKLLKKDAAVKWTSECQQAFDKIKDYLSNPPVLVPPESGRPLLLYISVLDNAFSCILGQHDETGRKEQAIYYMSKKFTSCEARYSLLERTCCALTWVAQKLRHYLSSHTTYLISRMDPLKYIFQKPMPTGKLAKWQILLSEFDIVYVTQKAVKAQALADHMAENPVDDDYRPLKTYFPDEEVAFAGEDISEEHDGWRMFFDGAKNLNGTGIGAVLISPTGQHYPVSAKLRFLCSNNMAEYEACILGLRRAIDLDVQKMLIIGDSDLLIHQVRGDWATKNRKLLPYLECVHRLCKRFVKTEFRHVPRVQNEFADALATLSSMIRHPDHNYIDPIHIHIHEQPAYCFHVEEEPDGKPWYDDIRRYLKSGEYTEDATSVQKRTIRRLATQFFLSGEILYRRTPDLGLLRCVEAREARRLVEEIHAGTCGPHMNGFTLAKKILRSGYYWLTMETDCIRYVQKCHQCQTHADMIRVPPNELHVTSSPWPFAAWGMDVIGPIEPTASNGHRFILVAIDYFTKWVEATSHKSVTKKVVDDFVKNNIICRFGIPESIITDNGTNLNSDLMRSMCEKFKISHRNSTAYRPQMNGAVEAANKNIKRILRKMIDNHKHWQEKLPFALLGYRTTIRTSTGATPYFLVYGTEAVIPAEVEIPSLRIIQEAKLSDADWIQGRAENLALIDGRRINAICHGQLYQTRMARAFYKKVKPRHFSPGQLVLKRIFPNQDEAKGKFSPNWQGPYIVTRVLTGGALILAEMDGEVWPKPINSDSVKKYYI</sequence>
<dbReference type="Pfam" id="PF03732">
    <property type="entry name" value="Retrotrans_gag"/>
    <property type="match status" value="1"/>
</dbReference>
<feature type="region of interest" description="Disordered" evidence="3">
    <location>
        <begin position="459"/>
        <end position="483"/>
    </location>
</feature>
<dbReference type="Gene3D" id="3.10.10.10">
    <property type="entry name" value="HIV Type 1 Reverse Transcriptase, subunit A, domain 1"/>
    <property type="match status" value="1"/>
</dbReference>
<evidence type="ECO:0000259" key="5">
    <source>
        <dbReference type="PROSITE" id="PS50878"/>
    </source>
</evidence>
<dbReference type="Proteomes" id="UP000694930">
    <property type="component" value="Chromosome 3"/>
</dbReference>
<dbReference type="PROSITE" id="PS50994">
    <property type="entry name" value="INTEGRASE"/>
    <property type="match status" value="1"/>
</dbReference>
<evidence type="ECO:0000256" key="1">
    <source>
        <dbReference type="ARBA" id="ARBA00023172"/>
    </source>
</evidence>
<name>A0ABM1GBR1_SOLPN</name>
<dbReference type="PROSITE" id="PS50879">
    <property type="entry name" value="RNASE_H_1"/>
    <property type="match status" value="1"/>
</dbReference>
<feature type="domain" description="Reverse transcriptase" evidence="5">
    <location>
        <begin position="1226"/>
        <end position="1405"/>
    </location>
</feature>
<dbReference type="Pfam" id="PF01585">
    <property type="entry name" value="G-patch"/>
    <property type="match status" value="1"/>
</dbReference>
<dbReference type="InterPro" id="IPR021109">
    <property type="entry name" value="Peptidase_aspartic_dom_sf"/>
</dbReference>
<feature type="coiled-coil region" evidence="2">
    <location>
        <begin position="17"/>
        <end position="44"/>
    </location>
</feature>
<dbReference type="InterPro" id="IPR041577">
    <property type="entry name" value="RT_RNaseH_2"/>
</dbReference>
<reference evidence="9" key="2">
    <citation type="submission" date="2025-08" db="UniProtKB">
        <authorList>
            <consortium name="RefSeq"/>
        </authorList>
    </citation>
    <scope>IDENTIFICATION</scope>
</reference>
<dbReference type="CDD" id="cd01647">
    <property type="entry name" value="RT_LTR"/>
    <property type="match status" value="1"/>
</dbReference>
<dbReference type="RefSeq" id="XP_015068798.2">
    <property type="nucleotide sequence ID" value="XM_015213312.2"/>
</dbReference>
<dbReference type="GeneID" id="107013391"/>
<evidence type="ECO:0000256" key="3">
    <source>
        <dbReference type="SAM" id="MobiDB-lite"/>
    </source>
</evidence>
<dbReference type="InterPro" id="IPR000467">
    <property type="entry name" value="G_patch_dom"/>
</dbReference>
<dbReference type="InterPro" id="IPR043502">
    <property type="entry name" value="DNA/RNA_pol_sf"/>
</dbReference>
<keyword evidence="1" id="KW-0233">DNA recombination</keyword>
<feature type="region of interest" description="Disordered" evidence="3">
    <location>
        <begin position="1051"/>
        <end position="1080"/>
    </location>
</feature>
<dbReference type="Pfam" id="PF13456">
    <property type="entry name" value="RVT_3"/>
    <property type="match status" value="1"/>
</dbReference>
<feature type="region of interest" description="Disordered" evidence="3">
    <location>
        <begin position="396"/>
        <end position="429"/>
    </location>
</feature>
<dbReference type="Pfam" id="PF17921">
    <property type="entry name" value="Integrase_H2C2"/>
    <property type="match status" value="1"/>
</dbReference>
<dbReference type="InterPro" id="IPR036397">
    <property type="entry name" value="RNaseH_sf"/>
</dbReference>
<evidence type="ECO:0000259" key="4">
    <source>
        <dbReference type="PROSITE" id="PS50174"/>
    </source>
</evidence>
<dbReference type="Gene3D" id="2.40.70.10">
    <property type="entry name" value="Acid Proteases"/>
    <property type="match status" value="1"/>
</dbReference>
<evidence type="ECO:0000313" key="8">
    <source>
        <dbReference type="Proteomes" id="UP000694930"/>
    </source>
</evidence>
<dbReference type="Gene3D" id="3.30.420.10">
    <property type="entry name" value="Ribonuclease H-like superfamily/Ribonuclease H"/>
    <property type="match status" value="2"/>
</dbReference>
<feature type="region of interest" description="Disordered" evidence="3">
    <location>
        <begin position="57"/>
        <end position="76"/>
    </location>
</feature>
<evidence type="ECO:0000259" key="7">
    <source>
        <dbReference type="PROSITE" id="PS50994"/>
    </source>
</evidence>
<dbReference type="PANTHER" id="PTHR48475">
    <property type="entry name" value="RIBONUCLEASE H"/>
    <property type="match status" value="1"/>
</dbReference>
<dbReference type="PROSITE" id="PS50174">
    <property type="entry name" value="G_PATCH"/>
    <property type="match status" value="1"/>
</dbReference>
<evidence type="ECO:0000256" key="2">
    <source>
        <dbReference type="SAM" id="Coils"/>
    </source>
</evidence>
<reference evidence="8" key="1">
    <citation type="journal article" date="2014" name="Nat. Genet.">
        <title>The genome of the stress-tolerant wild tomato species Solanum pennellii.</title>
        <authorList>
            <person name="Bolger A."/>
            <person name="Scossa F."/>
            <person name="Bolger M.E."/>
            <person name="Lanz C."/>
            <person name="Maumus F."/>
            <person name="Tohge T."/>
            <person name="Quesneville H."/>
            <person name="Alseekh S."/>
            <person name="Sorensen I."/>
            <person name="Lichtenstein G."/>
            <person name="Fich E.A."/>
            <person name="Conte M."/>
            <person name="Keller H."/>
            <person name="Schneeberger K."/>
            <person name="Schwacke R."/>
            <person name="Ofner I."/>
            <person name="Vrebalov J."/>
            <person name="Xu Y."/>
            <person name="Osorio S."/>
            <person name="Aflitos S.A."/>
            <person name="Schijlen E."/>
            <person name="Jimenez-Gomez J.M."/>
            <person name="Ryngajllo M."/>
            <person name="Kimura S."/>
            <person name="Kumar R."/>
            <person name="Koenig D."/>
            <person name="Headland L.R."/>
            <person name="Maloof J.N."/>
            <person name="Sinha N."/>
            <person name="van Ham R.C."/>
            <person name="Lankhorst R.K."/>
            <person name="Mao L."/>
            <person name="Vogel A."/>
            <person name="Arsova B."/>
            <person name="Panstruga R."/>
            <person name="Fei Z."/>
            <person name="Rose J.K."/>
            <person name="Zamir D."/>
            <person name="Carrari F."/>
            <person name="Giovannoni J.J."/>
            <person name="Weigel D."/>
            <person name="Usadel B."/>
            <person name="Fernie A.R."/>
        </authorList>
    </citation>
    <scope>NUCLEOTIDE SEQUENCE [LARGE SCALE GENOMIC DNA]</scope>
    <source>
        <strain evidence="8">cv. LA0716</strain>
    </source>
</reference>
<gene>
    <name evidence="9" type="primary">LOC107013391</name>
</gene>
<proteinExistence type="predicted"/>
<dbReference type="SUPFAM" id="SSF56672">
    <property type="entry name" value="DNA/RNA polymerases"/>
    <property type="match status" value="1"/>
</dbReference>